<feature type="non-terminal residue" evidence="1">
    <location>
        <position position="1"/>
    </location>
</feature>
<organism evidence="1">
    <name type="scientific">uncultured bacterium</name>
    <name type="common">gcode 4</name>
    <dbReference type="NCBI Taxonomy" id="1234023"/>
    <lineage>
        <taxon>Bacteria</taxon>
        <taxon>environmental samples</taxon>
    </lineage>
</organism>
<dbReference type="NCBIfam" id="NF040941">
    <property type="entry name" value="GGGWT_bact"/>
    <property type="match status" value="1"/>
</dbReference>
<protein>
    <submittedName>
        <fullName evidence="1">Uncharacterized protein</fullName>
    </submittedName>
</protein>
<sequence length="373" mass="44614">LSSQFSSLSSSEANALGWTWTNVYISWNYNWVMLKVFTWSTYYFVPTPTLFWLNPNWTWNVVYDNTFWSWKDLLPWVNNVAIFDSSKVYSTWSDNLWSTEINDLMTTMQEAYATWNITTPAVQAIVNASWAELINIWNWLVKNSLWGWVSWGWSWWEEAIVPNRWDTSWNAGVNCNSIKTAFPSSEDWTYWIKPTSDPAFQAYCDMESEWWWWTLVLRWKWANGSDYISSWNTPNDVNLQYSAWVTDLFKFSDSKLNSIRNGWVYMLKWEGWYNTTRYVKSDCNYSHTLTTSPVWDCSRTYSDLSWNWLKQGNTTANWWCPQLKWITDAVCGIMNFYFVTNHDLSAVAWAIWNDSNWYSYSNDSNWSFSMWVR</sequence>
<dbReference type="Gene3D" id="2.60.120.1000">
    <property type="match status" value="1"/>
</dbReference>
<evidence type="ECO:0000313" key="1">
    <source>
        <dbReference type="EMBL" id="EKE29083.1"/>
    </source>
</evidence>
<reference evidence="1" key="1">
    <citation type="journal article" date="2012" name="Science">
        <title>Fermentation, hydrogen, and sulfur metabolism in multiple uncultivated bacterial phyla.</title>
        <authorList>
            <person name="Wrighton K.C."/>
            <person name="Thomas B.C."/>
            <person name="Sharon I."/>
            <person name="Miller C.S."/>
            <person name="Castelle C.J."/>
            <person name="VerBerkmoes N.C."/>
            <person name="Wilkins M.J."/>
            <person name="Hettich R.L."/>
            <person name="Lipton M.S."/>
            <person name="Williams K.H."/>
            <person name="Long P.E."/>
            <person name="Banfield J.F."/>
        </authorList>
    </citation>
    <scope>NUCLEOTIDE SEQUENCE [LARGE SCALE GENOMIC DNA]</scope>
</reference>
<gene>
    <name evidence="1" type="ORF">ACD_2C00233G0001</name>
</gene>
<dbReference type="EMBL" id="AMFJ01000233">
    <property type="protein sequence ID" value="EKE29083.1"/>
    <property type="molecule type" value="Genomic_DNA"/>
</dbReference>
<comment type="caution">
    <text evidence="1">The sequence shown here is derived from an EMBL/GenBank/DDBJ whole genome shotgun (WGS) entry which is preliminary data.</text>
</comment>
<name>K2G1L2_9BACT</name>
<accession>K2G1L2</accession>
<dbReference type="AlphaFoldDB" id="K2G1L2"/>
<proteinExistence type="predicted"/>